<accession>A0AAF1B847</accession>
<reference evidence="2" key="1">
    <citation type="journal article" date="2016" name="Nat. Genet.">
        <title>A high-quality carrot genome assembly provides new insights into carotenoid accumulation and asterid genome evolution.</title>
        <authorList>
            <person name="Iorizzo M."/>
            <person name="Ellison S."/>
            <person name="Senalik D."/>
            <person name="Zeng P."/>
            <person name="Satapoomin P."/>
            <person name="Huang J."/>
            <person name="Bowman M."/>
            <person name="Iovene M."/>
            <person name="Sanseverino W."/>
            <person name="Cavagnaro P."/>
            <person name="Yildiz M."/>
            <person name="Macko-Podgorni A."/>
            <person name="Moranska E."/>
            <person name="Grzebelus E."/>
            <person name="Grzebelus D."/>
            <person name="Ashrafi H."/>
            <person name="Zheng Z."/>
            <person name="Cheng S."/>
            <person name="Spooner D."/>
            <person name="Van Deynze A."/>
            <person name="Simon P."/>
        </authorList>
    </citation>
    <scope>NUCLEOTIDE SEQUENCE</scope>
    <source>
        <tissue evidence="2">Leaf</tissue>
    </source>
</reference>
<dbReference type="PANTHER" id="PTHR31286:SF153">
    <property type="entry name" value="DUF4283 DOMAIN PROTEIN"/>
    <property type="match status" value="1"/>
</dbReference>
<organism evidence="2 3">
    <name type="scientific">Daucus carota subsp. sativus</name>
    <name type="common">Carrot</name>
    <dbReference type="NCBI Taxonomy" id="79200"/>
    <lineage>
        <taxon>Eukaryota</taxon>
        <taxon>Viridiplantae</taxon>
        <taxon>Streptophyta</taxon>
        <taxon>Embryophyta</taxon>
        <taxon>Tracheophyta</taxon>
        <taxon>Spermatophyta</taxon>
        <taxon>Magnoliopsida</taxon>
        <taxon>eudicotyledons</taxon>
        <taxon>Gunneridae</taxon>
        <taxon>Pentapetalae</taxon>
        <taxon>asterids</taxon>
        <taxon>campanulids</taxon>
        <taxon>Apiales</taxon>
        <taxon>Apiaceae</taxon>
        <taxon>Apioideae</taxon>
        <taxon>Scandiceae</taxon>
        <taxon>Daucinae</taxon>
        <taxon>Daucus</taxon>
        <taxon>Daucus sect. Daucus</taxon>
    </lineage>
</organism>
<dbReference type="Proteomes" id="UP000077755">
    <property type="component" value="Chromosome 7"/>
</dbReference>
<evidence type="ECO:0000313" key="2">
    <source>
        <dbReference type="EMBL" id="WOH08183.1"/>
    </source>
</evidence>
<name>A0AAF1B847_DAUCS</name>
<dbReference type="AlphaFoldDB" id="A0AAF1B847"/>
<dbReference type="InterPro" id="IPR040256">
    <property type="entry name" value="At4g02000-like"/>
</dbReference>
<keyword evidence="3" id="KW-1185">Reference proteome</keyword>
<sequence>MTTMEDIEMQLEDLNIENEENEELVFDEGVEEECNRFELCIVGRFMTEKNINHRAMRTKLADLWKRAMGINIKELKSGIFLFQFYHKDDMNWVLSSGPWTFDGALLVMNTVKMGEDLVNVLLNEVDFWIQIHELPVGYMTEMVGKQLGNFFGTFLQYDAKNNSSIWREFMRIRIRVDVRKPLKRKKKIVKKKKRDCG</sequence>
<reference evidence="2" key="2">
    <citation type="submission" date="2022-03" db="EMBL/GenBank/DDBJ databases">
        <title>Draft title - Genomic analysis of global carrot germplasm unveils the trajectory of domestication and the origin of high carotenoid orange carrot.</title>
        <authorList>
            <person name="Iorizzo M."/>
            <person name="Ellison S."/>
            <person name="Senalik D."/>
            <person name="Macko-Podgorni A."/>
            <person name="Grzebelus D."/>
            <person name="Bostan H."/>
            <person name="Rolling W."/>
            <person name="Curaba J."/>
            <person name="Simon P."/>
        </authorList>
    </citation>
    <scope>NUCLEOTIDE SEQUENCE</scope>
    <source>
        <tissue evidence="2">Leaf</tissue>
    </source>
</reference>
<dbReference type="Pfam" id="PF14111">
    <property type="entry name" value="DUF4283"/>
    <property type="match status" value="1"/>
</dbReference>
<gene>
    <name evidence="2" type="ORF">DCAR_0727620</name>
</gene>
<evidence type="ECO:0000259" key="1">
    <source>
        <dbReference type="Pfam" id="PF14111"/>
    </source>
</evidence>
<dbReference type="EMBL" id="CP093349">
    <property type="protein sequence ID" value="WOH08183.1"/>
    <property type="molecule type" value="Genomic_DNA"/>
</dbReference>
<evidence type="ECO:0000313" key="3">
    <source>
        <dbReference type="Proteomes" id="UP000077755"/>
    </source>
</evidence>
<feature type="domain" description="DUF4283" evidence="1">
    <location>
        <begin position="34"/>
        <end position="109"/>
    </location>
</feature>
<dbReference type="PANTHER" id="PTHR31286">
    <property type="entry name" value="GLYCINE-RICH CELL WALL STRUCTURAL PROTEIN 1.8-LIKE"/>
    <property type="match status" value="1"/>
</dbReference>
<proteinExistence type="predicted"/>
<dbReference type="InterPro" id="IPR025558">
    <property type="entry name" value="DUF4283"/>
</dbReference>
<protein>
    <recommendedName>
        <fullName evidence="1">DUF4283 domain-containing protein</fullName>
    </recommendedName>
</protein>